<evidence type="ECO:0000313" key="1">
    <source>
        <dbReference type="EMBL" id="CAB4824703.1"/>
    </source>
</evidence>
<gene>
    <name evidence="1" type="ORF">UFOPK3046_01934</name>
</gene>
<dbReference type="Pfam" id="PF10094">
    <property type="entry name" value="DUF2332"/>
    <property type="match status" value="2"/>
</dbReference>
<accession>A0A6J6ZVX2</accession>
<organism evidence="1">
    <name type="scientific">freshwater metagenome</name>
    <dbReference type="NCBI Taxonomy" id="449393"/>
    <lineage>
        <taxon>unclassified sequences</taxon>
        <taxon>metagenomes</taxon>
        <taxon>ecological metagenomes</taxon>
    </lineage>
</organism>
<proteinExistence type="predicted"/>
<dbReference type="AlphaFoldDB" id="A0A6J6ZVX2"/>
<protein>
    <submittedName>
        <fullName evidence="1">Unannotated protein</fullName>
    </submittedName>
</protein>
<sequence>MSAASSPLDWAGRCTQQAESCAELGSPLYGRLLSLLATEVAQTGPTWEVIAPRAELRFGQAGPLRLLGAAHRLALSGAAPSWARVLPSCGGQVPSRDGELISAWSELVRTHGQELSEGLDCEVQTNEVARAAGLALGLASTAFSSARLVELGCSAGLNLRLDQFCIDLASTADSEGVSSSSKLLGDPGSTVRLSPELRTAAPHPLGQLPRITERIGIDPHPLDATTEQGRLQLLGFVWPDQLQRIERCKAAIEIASHVPALLIQTALMQSADSLGPGGLEQTATRPAVALPDTAELLESLLADNQPTVIQQSIVWQYIPPELRWRITAVIEAAGRRATPEAPLAWVRFEPDEWDRRRAAVWLRTWPTGSDSLVAQVDYHGRWIAPQQAISTR</sequence>
<name>A0A6J6ZVX2_9ZZZZ</name>
<dbReference type="InterPro" id="IPR011200">
    <property type="entry name" value="UCP012608"/>
</dbReference>
<dbReference type="EMBL" id="CAFAAQ010000252">
    <property type="protein sequence ID" value="CAB4824703.1"/>
    <property type="molecule type" value="Genomic_DNA"/>
</dbReference>
<reference evidence="1" key="1">
    <citation type="submission" date="2020-05" db="EMBL/GenBank/DDBJ databases">
        <authorList>
            <person name="Chiriac C."/>
            <person name="Salcher M."/>
            <person name="Ghai R."/>
            <person name="Kavagutti S V."/>
        </authorList>
    </citation>
    <scope>NUCLEOTIDE SEQUENCE</scope>
</reference>